<gene>
    <name evidence="1" type="ORF">EGM88_08245</name>
</gene>
<dbReference type="EMBL" id="RPFJ01000009">
    <property type="protein sequence ID" value="RPD97768.1"/>
    <property type="molecule type" value="Genomic_DNA"/>
</dbReference>
<name>A0A3N4NTV2_9FLAO</name>
<evidence type="ECO:0000313" key="1">
    <source>
        <dbReference type="EMBL" id="RPD97768.1"/>
    </source>
</evidence>
<organism evidence="1 2">
    <name type="scientific">Aureibaculum marinum</name>
    <dbReference type="NCBI Taxonomy" id="2487930"/>
    <lineage>
        <taxon>Bacteria</taxon>
        <taxon>Pseudomonadati</taxon>
        <taxon>Bacteroidota</taxon>
        <taxon>Flavobacteriia</taxon>
        <taxon>Flavobacteriales</taxon>
        <taxon>Flavobacteriaceae</taxon>
        <taxon>Aureibaculum</taxon>
    </lineage>
</organism>
<protein>
    <recommendedName>
        <fullName evidence="3">Lipoprotein</fullName>
    </recommendedName>
</protein>
<evidence type="ECO:0008006" key="3">
    <source>
        <dbReference type="Google" id="ProtNLM"/>
    </source>
</evidence>
<dbReference type="Proteomes" id="UP000270856">
    <property type="component" value="Unassembled WGS sequence"/>
</dbReference>
<dbReference type="AlphaFoldDB" id="A0A3N4NTV2"/>
<dbReference type="PROSITE" id="PS51257">
    <property type="entry name" value="PROKAR_LIPOPROTEIN"/>
    <property type="match status" value="1"/>
</dbReference>
<reference evidence="1 2" key="1">
    <citation type="submission" date="2018-11" db="EMBL/GenBank/DDBJ databases">
        <title>Aureibaculum marinum gen. nov., sp. nov., a member of the family Flavobacteriaceae isolated from the Bohai Sea.</title>
        <authorList>
            <person name="Ji X."/>
        </authorList>
    </citation>
    <scope>NUCLEOTIDE SEQUENCE [LARGE SCALE GENOMIC DNA]</scope>
    <source>
        <strain evidence="1 2">BH-SD17</strain>
    </source>
</reference>
<proteinExistence type="predicted"/>
<keyword evidence="2" id="KW-1185">Reference proteome</keyword>
<comment type="caution">
    <text evidence="1">The sequence shown here is derived from an EMBL/GenBank/DDBJ whole genome shotgun (WGS) entry which is preliminary data.</text>
</comment>
<accession>A0A3N4NTV2</accession>
<evidence type="ECO:0000313" key="2">
    <source>
        <dbReference type="Proteomes" id="UP000270856"/>
    </source>
</evidence>
<sequence length="193" mass="22153">MTHYIKTLSLLFLVTLLFSCKNTKRDIMKQSDVVTDSINETDKKTIRAIGETLTPNAKKKVENWVAYKQLDNLLDNFYSSSPNEVLNLSKELSTTTKQLKDSIKIERFKQPDVLIRINVIHNYALRLADMSTIPSITADEVKEETQNILDAFSALNSKINNLTKTEELEEELKEYDAPILLEREDSLLTKDLK</sequence>